<proteinExistence type="inferred from homology"/>
<name>A0A9X9WZ42_9PROT</name>
<feature type="binding site" evidence="3">
    <location>
        <position position="68"/>
    </location>
    <ligand>
        <name>Zn(2+)</name>
        <dbReference type="ChEBI" id="CHEBI:29105"/>
        <label>1</label>
    </ligand>
</feature>
<feature type="binding site" evidence="3">
    <location>
        <position position="79"/>
    </location>
    <ligand>
        <name>Zn(2+)</name>
        <dbReference type="ChEBI" id="CHEBI:29105"/>
        <label>2</label>
    </ligand>
</feature>
<dbReference type="PANTHER" id="PTHR32494">
    <property type="entry name" value="ALLANTOATE DEIMINASE-RELATED"/>
    <property type="match status" value="1"/>
</dbReference>
<evidence type="ECO:0000256" key="3">
    <source>
        <dbReference type="PIRSR" id="PIRSR001235-1"/>
    </source>
</evidence>
<keyword evidence="5" id="KW-1185">Reference proteome</keyword>
<dbReference type="CDD" id="cd03884">
    <property type="entry name" value="M20_bAS"/>
    <property type="match status" value="1"/>
</dbReference>
<evidence type="ECO:0000256" key="1">
    <source>
        <dbReference type="ARBA" id="ARBA00006153"/>
    </source>
</evidence>
<dbReference type="AlphaFoldDB" id="A0A9X9WZ42"/>
<evidence type="ECO:0000313" key="4">
    <source>
        <dbReference type="EMBL" id="MBR0672421.1"/>
    </source>
</evidence>
<keyword evidence="3" id="KW-0862">Zinc</keyword>
<feature type="binding site" evidence="3">
    <location>
        <position position="368"/>
    </location>
    <ligand>
        <name>Zn(2+)</name>
        <dbReference type="ChEBI" id="CHEBI:29105"/>
        <label>2</label>
    </ligand>
</feature>
<feature type="binding site" evidence="3">
    <location>
        <position position="177"/>
    </location>
    <ligand>
        <name>Zn(2+)</name>
        <dbReference type="ChEBI" id="CHEBI:29105"/>
        <label>1</label>
    </ligand>
</feature>
<accession>A0A9X9WZ42</accession>
<reference evidence="4" key="1">
    <citation type="submission" date="2020-01" db="EMBL/GenBank/DDBJ databases">
        <authorList>
            <person name="Rat A."/>
        </authorList>
    </citation>
    <scope>NUCLEOTIDE SEQUENCE</scope>
    <source>
        <strain evidence="4">LMG 31231</strain>
    </source>
</reference>
<feature type="binding site" evidence="3">
    <location>
        <position position="79"/>
    </location>
    <ligand>
        <name>Zn(2+)</name>
        <dbReference type="ChEBI" id="CHEBI:29105"/>
        <label>1</label>
    </ligand>
</feature>
<gene>
    <name evidence="4" type="ORF">GXW76_14665</name>
</gene>
<keyword evidence="2 4" id="KW-0378">Hydrolase</keyword>
<comment type="cofactor">
    <cofactor evidence="3">
        <name>Zn(2+)</name>
        <dbReference type="ChEBI" id="CHEBI:29105"/>
    </cofactor>
    <text evidence="3">Binds 2 Zn(2+) ions per subunit.</text>
</comment>
<comment type="caution">
    <text evidence="4">The sequence shown here is derived from an EMBL/GenBank/DDBJ whole genome shotgun (WGS) entry which is preliminary data.</text>
</comment>
<evidence type="ECO:0000256" key="2">
    <source>
        <dbReference type="ARBA" id="ARBA00022801"/>
    </source>
</evidence>
<protein>
    <submittedName>
        <fullName evidence="4">Hydantoinase/carbamoylase family amidase</fullName>
        <ecNumber evidence="4">3.5.-.-</ecNumber>
    </submittedName>
</protein>
<dbReference type="Pfam" id="PF01546">
    <property type="entry name" value="Peptidase_M20"/>
    <property type="match status" value="1"/>
</dbReference>
<dbReference type="InterPro" id="IPR002933">
    <property type="entry name" value="Peptidase_M20"/>
</dbReference>
<dbReference type="GO" id="GO:0016813">
    <property type="term" value="F:hydrolase activity, acting on carbon-nitrogen (but not peptide) bonds, in linear amidines"/>
    <property type="evidence" value="ECO:0007669"/>
    <property type="project" value="InterPro"/>
</dbReference>
<keyword evidence="3" id="KW-0479">Metal-binding</keyword>
<dbReference type="PIRSF" id="PIRSF001235">
    <property type="entry name" value="Amidase_carbamoylase"/>
    <property type="match status" value="1"/>
</dbReference>
<dbReference type="Gene3D" id="3.40.630.10">
    <property type="entry name" value="Zn peptidases"/>
    <property type="match status" value="1"/>
</dbReference>
<evidence type="ECO:0000313" key="5">
    <source>
        <dbReference type="Proteomes" id="UP001138751"/>
    </source>
</evidence>
<dbReference type="InterPro" id="IPR036264">
    <property type="entry name" value="Bact_exopeptidase_dim_dom"/>
</dbReference>
<feature type="binding site" evidence="3">
    <location>
        <position position="114"/>
    </location>
    <ligand>
        <name>Zn(2+)</name>
        <dbReference type="ChEBI" id="CHEBI:29105"/>
        <label>2</label>
    </ligand>
</feature>
<reference evidence="4" key="2">
    <citation type="journal article" date="2021" name="Syst. Appl. Microbiol.">
        <title>Roseomonas hellenica sp. nov., isolated from roots of wild-growing Alkanna tinctoria.</title>
        <authorList>
            <person name="Rat A."/>
            <person name="Naranjo H.D."/>
            <person name="Lebbe L."/>
            <person name="Cnockaert M."/>
            <person name="Krigas N."/>
            <person name="Grigoriadou K."/>
            <person name="Maloupa E."/>
            <person name="Willems A."/>
        </authorList>
    </citation>
    <scope>NUCLEOTIDE SEQUENCE</scope>
    <source>
        <strain evidence="4">LMG 31231</strain>
    </source>
</reference>
<dbReference type="PANTHER" id="PTHR32494:SF5">
    <property type="entry name" value="ALLANTOATE AMIDOHYDROLASE"/>
    <property type="match status" value="1"/>
</dbReference>
<dbReference type="SUPFAM" id="SSF55031">
    <property type="entry name" value="Bacterial exopeptidase dimerisation domain"/>
    <property type="match status" value="1"/>
</dbReference>
<dbReference type="InterPro" id="IPR010158">
    <property type="entry name" value="Amidase_Cbmase"/>
</dbReference>
<dbReference type="GO" id="GO:0046872">
    <property type="term" value="F:metal ion binding"/>
    <property type="evidence" value="ECO:0007669"/>
    <property type="project" value="UniProtKB-KW"/>
</dbReference>
<dbReference type="NCBIfam" id="TIGR01879">
    <property type="entry name" value="hydantase"/>
    <property type="match status" value="1"/>
</dbReference>
<dbReference type="Proteomes" id="UP001138751">
    <property type="component" value="Unassembled WGS sequence"/>
</dbReference>
<dbReference type="EMBL" id="JAAEDM010000040">
    <property type="protein sequence ID" value="MBR0672421.1"/>
    <property type="molecule type" value="Genomic_DNA"/>
</dbReference>
<dbReference type="EC" id="3.5.-.-" evidence="4"/>
<organism evidence="4 5">
    <name type="scientific">Neoroseomonas soli</name>
    <dbReference type="NCBI Taxonomy" id="1081025"/>
    <lineage>
        <taxon>Bacteria</taxon>
        <taxon>Pseudomonadati</taxon>
        <taxon>Pseudomonadota</taxon>
        <taxon>Alphaproteobacteria</taxon>
        <taxon>Acetobacterales</taxon>
        <taxon>Acetobacteraceae</taxon>
        <taxon>Neoroseomonas</taxon>
    </lineage>
</organism>
<dbReference type="SUPFAM" id="SSF53187">
    <property type="entry name" value="Zn-dependent exopeptidases"/>
    <property type="match status" value="1"/>
</dbReference>
<dbReference type="Gene3D" id="3.30.70.360">
    <property type="match status" value="1"/>
</dbReference>
<sequence>MEMARVGARPDGGVDRLALTEADGAARALLRDWAEAAGCTLAVDGLGSMVLTYPGADPSLPAVAVGSHLDSVPTGGKFDGAYGVLIGLEIVRALHAAGKHTRAPICIVNWTNEEGARFAPPMAASEAAMGFTDAAAVLATPDRFGTTTYGAALDAAGWRGTRDPAEARRFAAYFEAHIEQGPVLEREGIPLGIVTHGFGVNYCTITVQGQDGHIGSRMDDRRDALVGAAEVILTLESIAHGTAGRGLASATRLALEPDARGNIPSVVRLVASLRNIEQDGLDAMKATLAAACQEITNRRGMPISIDYVSGYPSVRFDAVLLDRLRRAAEAAGLRHRDLPTPIGHDALHLGRVVPSAMLFIPCHGGLSHNPAESITPEWSAAGLAALGPAVIETAGGLA</sequence>
<comment type="similarity">
    <text evidence="1">Belongs to the peptidase M20 family.</text>
</comment>